<keyword evidence="2" id="KW-1185">Reference proteome</keyword>
<dbReference type="KEGG" id="pvp:111736651"/>
<dbReference type="GeneID" id="111736651"/>
<accession>A0A6P6C8S0</accession>
<evidence type="ECO:0000313" key="3">
    <source>
        <dbReference type="RefSeq" id="XP_023383784.1"/>
    </source>
</evidence>
<dbReference type="RefSeq" id="XP_023383784.1">
    <property type="nucleotide sequence ID" value="XM_023528016.1"/>
</dbReference>
<organism evidence="2 3">
    <name type="scientific">Pteropus vampyrus</name>
    <name type="common">Large flying fox</name>
    <dbReference type="NCBI Taxonomy" id="132908"/>
    <lineage>
        <taxon>Eukaryota</taxon>
        <taxon>Metazoa</taxon>
        <taxon>Chordata</taxon>
        <taxon>Craniata</taxon>
        <taxon>Vertebrata</taxon>
        <taxon>Euteleostomi</taxon>
        <taxon>Mammalia</taxon>
        <taxon>Eutheria</taxon>
        <taxon>Laurasiatheria</taxon>
        <taxon>Chiroptera</taxon>
        <taxon>Yinpterochiroptera</taxon>
        <taxon>Pteropodoidea</taxon>
        <taxon>Pteropodidae</taxon>
        <taxon>Pteropodinae</taxon>
        <taxon>Pteropus</taxon>
    </lineage>
</organism>
<name>A0A6P6C8S0_PTEVA</name>
<reference evidence="3" key="1">
    <citation type="submission" date="2025-08" db="UniProtKB">
        <authorList>
            <consortium name="RefSeq"/>
        </authorList>
    </citation>
    <scope>IDENTIFICATION</scope>
    <source>
        <tissue evidence="3">Kidney</tissue>
    </source>
</reference>
<feature type="compositionally biased region" description="Basic and acidic residues" evidence="1">
    <location>
        <begin position="69"/>
        <end position="78"/>
    </location>
</feature>
<sequence length="277" mass="29255">MEGDWLTKVIIPQRQSGRRAAGHPCPLTESLSQDGRNRKEGGTLSRCLRHPSPGRAPSPAHRRAGSGTSKDKGRETRAKVGPWRGPLRQTGWGLQRLCSQPGKREEGRASRAPRCSVCHGIPQAPGASPASAHPSCALLGGSPALQADGGVAGDQDPRRAASAWRARRGRGAAEREAAGQLLLPGCRMKPVWLGQVVARRAAWRCSWPSQIQAAGASGSPTPLPPPSPRRSFSALSLSVSALLAAGRDRARLDCSAKMRSTNPAVGADTWCRGKLCC</sequence>
<proteinExistence type="predicted"/>
<feature type="region of interest" description="Disordered" evidence="1">
    <location>
        <begin position="149"/>
        <end position="173"/>
    </location>
</feature>
<evidence type="ECO:0000313" key="2">
    <source>
        <dbReference type="Proteomes" id="UP000515202"/>
    </source>
</evidence>
<protein>
    <submittedName>
        <fullName evidence="3">Uncharacterized protein LOC111736651</fullName>
    </submittedName>
</protein>
<dbReference type="Proteomes" id="UP000515202">
    <property type="component" value="Unplaced"/>
</dbReference>
<evidence type="ECO:0000256" key="1">
    <source>
        <dbReference type="SAM" id="MobiDB-lite"/>
    </source>
</evidence>
<feature type="region of interest" description="Disordered" evidence="1">
    <location>
        <begin position="1"/>
        <end position="86"/>
    </location>
</feature>
<dbReference type="AlphaFoldDB" id="A0A6P6C8S0"/>
<gene>
    <name evidence="3" type="primary">LOC111736651</name>
</gene>